<accession>A0A314YJ59</accession>
<comment type="caution">
    <text evidence="2">The sequence shown here is derived from an EMBL/GenBank/DDBJ whole genome shotgun (WGS) entry which is preliminary data.</text>
</comment>
<organism evidence="2 3">
    <name type="scientific">Prunus yedoensis var. nudiflora</name>
    <dbReference type="NCBI Taxonomy" id="2094558"/>
    <lineage>
        <taxon>Eukaryota</taxon>
        <taxon>Viridiplantae</taxon>
        <taxon>Streptophyta</taxon>
        <taxon>Embryophyta</taxon>
        <taxon>Tracheophyta</taxon>
        <taxon>Spermatophyta</taxon>
        <taxon>Magnoliopsida</taxon>
        <taxon>eudicotyledons</taxon>
        <taxon>Gunneridae</taxon>
        <taxon>Pentapetalae</taxon>
        <taxon>rosids</taxon>
        <taxon>fabids</taxon>
        <taxon>Rosales</taxon>
        <taxon>Rosaceae</taxon>
        <taxon>Amygdaloideae</taxon>
        <taxon>Amygdaleae</taxon>
        <taxon>Prunus</taxon>
    </lineage>
</organism>
<name>A0A314YJ59_PRUYE</name>
<reference evidence="2 3" key="1">
    <citation type="submission" date="2018-02" db="EMBL/GenBank/DDBJ databases">
        <title>Draft genome of wild Prunus yedoensis var. nudiflora.</title>
        <authorList>
            <person name="Baek S."/>
            <person name="Kim J.-H."/>
            <person name="Choi K."/>
            <person name="Kim G.-B."/>
            <person name="Cho A."/>
            <person name="Jang H."/>
            <person name="Shin C.-H."/>
            <person name="Yu H.-J."/>
            <person name="Mun J.-H."/>
        </authorList>
    </citation>
    <scope>NUCLEOTIDE SEQUENCE [LARGE SCALE GENOMIC DNA]</scope>
    <source>
        <strain evidence="3">cv. Jeju island</strain>
        <tissue evidence="2">Leaf</tissue>
    </source>
</reference>
<keyword evidence="3" id="KW-1185">Reference proteome</keyword>
<evidence type="ECO:0000256" key="1">
    <source>
        <dbReference type="SAM" id="Phobius"/>
    </source>
</evidence>
<evidence type="ECO:0000313" key="2">
    <source>
        <dbReference type="EMBL" id="PQQ04558.1"/>
    </source>
</evidence>
<feature type="transmembrane region" description="Helical" evidence="1">
    <location>
        <begin position="120"/>
        <end position="137"/>
    </location>
</feature>
<keyword evidence="1" id="KW-0812">Transmembrane</keyword>
<protein>
    <submittedName>
        <fullName evidence="2">Uncharacterized protein</fullName>
    </submittedName>
</protein>
<gene>
    <name evidence="2" type="ORF">Pyn_21230</name>
</gene>
<proteinExistence type="predicted"/>
<keyword evidence="1" id="KW-1133">Transmembrane helix</keyword>
<dbReference type="EMBL" id="PJQY01001225">
    <property type="protein sequence ID" value="PQQ04558.1"/>
    <property type="molecule type" value="Genomic_DNA"/>
</dbReference>
<evidence type="ECO:0000313" key="3">
    <source>
        <dbReference type="Proteomes" id="UP000250321"/>
    </source>
</evidence>
<feature type="transmembrane region" description="Helical" evidence="1">
    <location>
        <begin position="82"/>
        <end position="100"/>
    </location>
</feature>
<dbReference type="AlphaFoldDB" id="A0A314YJ59"/>
<dbReference type="Proteomes" id="UP000250321">
    <property type="component" value="Unassembled WGS sequence"/>
</dbReference>
<feature type="transmembrane region" description="Helical" evidence="1">
    <location>
        <begin position="149"/>
        <end position="165"/>
    </location>
</feature>
<keyword evidence="1" id="KW-0472">Membrane</keyword>
<sequence>MKLCFIGVWNPNLVDPPFQLFLCLSPITSSLVKSLRPECLSQRFLVVPRSYAAETLHGDEAPPSFSLGFSNQSSQRKKRTEGVVCPLGISPIYMGFLWFLPWLLVDRCGVFQDWNAVPDFLIRTWAGLRSFVLAYWCPLFQRLARFRPAAGSGLFIFGLSNYYGFS</sequence>